<comment type="caution">
    <text evidence="2">The sequence shown here is derived from an EMBL/GenBank/DDBJ whole genome shotgun (WGS) entry which is preliminary data.</text>
</comment>
<gene>
    <name evidence="2" type="ORF">UW63_C0046G0002</name>
</gene>
<reference evidence="2 3" key="1">
    <citation type="journal article" date="2015" name="Nature">
        <title>rRNA introns, odd ribosomes, and small enigmatic genomes across a large radiation of phyla.</title>
        <authorList>
            <person name="Brown C.T."/>
            <person name="Hug L.A."/>
            <person name="Thomas B.C."/>
            <person name="Sharon I."/>
            <person name="Castelle C.J."/>
            <person name="Singh A."/>
            <person name="Wilkins M.J."/>
            <person name="Williams K.H."/>
            <person name="Banfield J.F."/>
        </authorList>
    </citation>
    <scope>NUCLEOTIDE SEQUENCE [LARGE SCALE GENOMIC DNA]</scope>
</reference>
<dbReference type="Proteomes" id="UP000034154">
    <property type="component" value="Unassembled WGS sequence"/>
</dbReference>
<dbReference type="InterPro" id="IPR029455">
    <property type="entry name" value="GHL15"/>
</dbReference>
<evidence type="ECO:0000313" key="2">
    <source>
        <dbReference type="EMBL" id="KKT69779.1"/>
    </source>
</evidence>
<dbReference type="EMBL" id="LCJB01000046">
    <property type="protein sequence ID" value="KKT69779.1"/>
    <property type="molecule type" value="Genomic_DNA"/>
</dbReference>
<dbReference type="PANTHER" id="PTHR45460:SF2">
    <property type="entry name" value="ALPHA 1,3 GLUCANASE, GH71 FAMILY (EUROFUNG)"/>
    <property type="match status" value="1"/>
</dbReference>
<dbReference type="AlphaFoldDB" id="A0A0G1MCV9"/>
<evidence type="ECO:0000313" key="3">
    <source>
        <dbReference type="Proteomes" id="UP000034154"/>
    </source>
</evidence>
<evidence type="ECO:0000256" key="1">
    <source>
        <dbReference type="ARBA" id="ARBA00022729"/>
    </source>
</evidence>
<name>A0A0G1MCV9_9BACT</name>
<dbReference type="InterPro" id="IPR013517">
    <property type="entry name" value="FG-GAP"/>
</dbReference>
<evidence type="ECO:0008006" key="4">
    <source>
        <dbReference type="Google" id="ProtNLM"/>
    </source>
</evidence>
<dbReference type="SUPFAM" id="SSF69318">
    <property type="entry name" value="Integrin alpha N-terminal domain"/>
    <property type="match status" value="1"/>
</dbReference>
<dbReference type="PANTHER" id="PTHR45460">
    <property type="entry name" value="SIMILAR TO CYSTEINE PROTEINASE"/>
    <property type="match status" value="1"/>
</dbReference>
<proteinExistence type="predicted"/>
<keyword evidence="1" id="KW-0732">Signal</keyword>
<sequence length="682" mass="74682">MLCRPQLASSDDRGGGRTPPKKILVKKILITILLSSLLLPFFAQAKTAVDKYPRTANYFLLSGSYLQNQSTLETLSTFDLLVLPAEAQIYNQTFFSQVRNLNPDIIILAYVPTISYNNQYWNDTLHKKLRSGIQSSWWLKDTGGNAVSIWSGTSALNLNSGWAEYLANYAATDVYGTGLWDGIFFDEVNDSAPVDGTATNLEWQNGYINILSKTRSKLGTQAVIITNGSSNSLFQPYVNGRMFESFPTPWESNGQWETVEKNYLDMEETVGYDPVFVINGNTDNTGNQTDYQLVRYGITSTLLGGGYFAFDYGTQSHAQTWTYDEYDAYLGQPKGEAEDLLNANNSQMTESVWARDFENGKVVVNATGQSQTVRLDGEYEKLHGSQDPDTNNGAIISHLTLASEDGVILLRPIEQIDNAVFQNGSFARVYDLDGATKRTGFFVYDSEYRGGQSIIRYNLDEDEALETVVANNTEVIIYDDDGKQQAAFCPYTEDYDLGINLSVGDIEGDGSVEIVTGTEYGAGPQLRIFNKDGVLIHPGFFAYDTAFRGGVHVALGDVNNDGNLEIIAGAGRSGGPHLRIFNKDGVLINPGFFAYNSAFRGGIYVATGDVDGDGETEIITGAGPGGGPHVRVFDQNGNLENEFFTGAISDTSGIKITVADIDNDGIDEIIGLSEDVFTMSNF</sequence>
<organism evidence="2 3">
    <name type="scientific">Candidatus Uhrbacteria bacterium GW2011_GWF2_44_350</name>
    <dbReference type="NCBI Taxonomy" id="1619000"/>
    <lineage>
        <taxon>Bacteria</taxon>
        <taxon>Candidatus Uhriibacteriota</taxon>
    </lineage>
</organism>
<dbReference type="InterPro" id="IPR028994">
    <property type="entry name" value="Integrin_alpha_N"/>
</dbReference>
<dbReference type="PATRIC" id="fig|1619000.3.peg.736"/>
<accession>A0A0G1MCV9</accession>
<dbReference type="Pfam" id="PF14885">
    <property type="entry name" value="GHL15"/>
    <property type="match status" value="1"/>
</dbReference>
<protein>
    <recommendedName>
        <fullName evidence="4">FG-GAP repeat protein</fullName>
    </recommendedName>
</protein>
<dbReference type="Gene3D" id="2.130.10.130">
    <property type="entry name" value="Integrin alpha, N-terminal"/>
    <property type="match status" value="1"/>
</dbReference>
<dbReference type="Pfam" id="PF13517">
    <property type="entry name" value="FG-GAP_3"/>
    <property type="match status" value="1"/>
</dbReference>